<accession>A0A378W0K9</accession>
<protein>
    <submittedName>
        <fullName evidence="1">Uncharacterized protein</fullName>
    </submittedName>
</protein>
<sequence length="84" mass="9588">MVEVELDLFDELLRQIGQSFVGVAVIAVVGRYADDFVVHFAVVDEFHHADNARFQEYAGCQRLFGNEQHVQFIAVFVQSWGMKP</sequence>
<dbReference type="AlphaFoldDB" id="A0A378W0K9"/>
<reference evidence="1" key="1">
    <citation type="submission" date="2018-06" db="EMBL/GenBank/DDBJ databases">
        <authorList>
            <consortium name="Pathogen Informatics"/>
            <person name="Doyle S."/>
        </authorList>
    </citation>
    <scope>NUCLEOTIDE SEQUENCE [LARGE SCALE GENOMIC DNA]</scope>
    <source>
        <strain evidence="1">NCTC11421</strain>
    </source>
</reference>
<proteinExistence type="predicted"/>
<name>A0A378W0K9_NEIGO</name>
<gene>
    <name evidence="1" type="ORF">NCTC11421_02560</name>
</gene>
<evidence type="ECO:0000313" key="1">
    <source>
        <dbReference type="EMBL" id="SUA24558.1"/>
    </source>
</evidence>
<organism evidence="1">
    <name type="scientific">Neisseria gonorrhoeae</name>
    <dbReference type="NCBI Taxonomy" id="485"/>
    <lineage>
        <taxon>Bacteria</taxon>
        <taxon>Pseudomonadati</taxon>
        <taxon>Pseudomonadota</taxon>
        <taxon>Betaproteobacteria</taxon>
        <taxon>Neisseriales</taxon>
        <taxon>Neisseriaceae</taxon>
        <taxon>Neisseria</taxon>
    </lineage>
</organism>
<dbReference type="EMBL" id="UGRI01000001">
    <property type="protein sequence ID" value="SUA24558.1"/>
    <property type="molecule type" value="Genomic_DNA"/>
</dbReference>